<accession>A0A0G4IRY6</accession>
<comment type="similarity">
    <text evidence="2">Belongs to the ERCC1/RAD10/SWI10 family.</text>
</comment>
<keyword evidence="3" id="KW-0227">DNA damage</keyword>
<feature type="domain" description="ERCC1-like central" evidence="9">
    <location>
        <begin position="101"/>
        <end position="214"/>
    </location>
</feature>
<dbReference type="GO" id="GO:0003697">
    <property type="term" value="F:single-stranded DNA binding"/>
    <property type="evidence" value="ECO:0007669"/>
    <property type="project" value="TreeGrafter"/>
</dbReference>
<dbReference type="GO" id="GO:0070914">
    <property type="term" value="P:UV-damage excision repair"/>
    <property type="evidence" value="ECO:0007669"/>
    <property type="project" value="TreeGrafter"/>
</dbReference>
<proteinExistence type="inferred from homology"/>
<dbReference type="PANTHER" id="PTHR12749">
    <property type="entry name" value="EXCISION REPAIR CROSS-COMPLEMENTING 1 ERCC1"/>
    <property type="match status" value="1"/>
</dbReference>
<evidence type="ECO:0000256" key="6">
    <source>
        <dbReference type="ARBA" id="ARBA00023242"/>
    </source>
</evidence>
<dbReference type="GO" id="GO:0003684">
    <property type="term" value="F:damaged DNA binding"/>
    <property type="evidence" value="ECO:0007669"/>
    <property type="project" value="InterPro"/>
</dbReference>
<feature type="compositionally biased region" description="Polar residues" evidence="8">
    <location>
        <begin position="8"/>
        <end position="26"/>
    </location>
</feature>
<name>A0A0G4IRY6_PLABS</name>
<organism evidence="10 11">
    <name type="scientific">Plasmodiophora brassicae</name>
    <name type="common">Clubroot disease agent</name>
    <dbReference type="NCBI Taxonomy" id="37360"/>
    <lineage>
        <taxon>Eukaryota</taxon>
        <taxon>Sar</taxon>
        <taxon>Rhizaria</taxon>
        <taxon>Endomyxa</taxon>
        <taxon>Phytomyxea</taxon>
        <taxon>Plasmodiophorida</taxon>
        <taxon>Plasmodiophoridae</taxon>
        <taxon>Plasmodiophora</taxon>
    </lineage>
</organism>
<dbReference type="Proteomes" id="UP000039324">
    <property type="component" value="Unassembled WGS sequence"/>
</dbReference>
<keyword evidence="4" id="KW-0238">DNA-binding</keyword>
<evidence type="ECO:0000256" key="3">
    <source>
        <dbReference type="ARBA" id="ARBA00022763"/>
    </source>
</evidence>
<feature type="region of interest" description="Disordered" evidence="8">
    <location>
        <begin position="1"/>
        <end position="29"/>
    </location>
</feature>
<reference evidence="10 11" key="1">
    <citation type="submission" date="2015-02" db="EMBL/GenBank/DDBJ databases">
        <authorList>
            <person name="Chooi Y.-H."/>
        </authorList>
    </citation>
    <scope>NUCLEOTIDE SEQUENCE [LARGE SCALE GENOMIC DNA]</scope>
    <source>
        <strain evidence="10">E3</strain>
    </source>
</reference>
<dbReference type="STRING" id="37360.A0A0G4IRY6"/>
<dbReference type="GO" id="GO:0006302">
    <property type="term" value="P:double-strand break repair"/>
    <property type="evidence" value="ECO:0007669"/>
    <property type="project" value="UniProtKB-ARBA"/>
</dbReference>
<dbReference type="OrthoDB" id="10262814at2759"/>
<evidence type="ECO:0000313" key="11">
    <source>
        <dbReference type="Proteomes" id="UP000039324"/>
    </source>
</evidence>
<gene>
    <name evidence="10" type="ORF">PBRA_006212</name>
</gene>
<dbReference type="Pfam" id="PF14520">
    <property type="entry name" value="HHH_5"/>
    <property type="match status" value="1"/>
</dbReference>
<comment type="subcellular location">
    <subcellularLocation>
        <location evidence="1">Nucleus</location>
    </subcellularLocation>
</comment>
<dbReference type="FunFam" id="1.10.150.20:FF:000017">
    <property type="entry name" value="DNA excision repair protein ERCC-1"/>
    <property type="match status" value="1"/>
</dbReference>
<dbReference type="SUPFAM" id="SSF47781">
    <property type="entry name" value="RuvA domain 2-like"/>
    <property type="match status" value="1"/>
</dbReference>
<dbReference type="GO" id="GO:0070522">
    <property type="term" value="C:ERCC4-ERCC1 complex"/>
    <property type="evidence" value="ECO:0007669"/>
    <property type="project" value="TreeGrafter"/>
</dbReference>
<feature type="compositionally biased region" description="Pro residues" evidence="8">
    <location>
        <begin position="57"/>
        <end position="77"/>
    </location>
</feature>
<dbReference type="InterPro" id="IPR004579">
    <property type="entry name" value="ERCC1/RAD10/SWI10"/>
</dbReference>
<feature type="region of interest" description="Disordered" evidence="8">
    <location>
        <begin position="55"/>
        <end position="77"/>
    </location>
</feature>
<dbReference type="InterPro" id="IPR011335">
    <property type="entry name" value="Restrct_endonuc-II-like"/>
</dbReference>
<dbReference type="CDD" id="cd22325">
    <property type="entry name" value="ERCC1_C-like"/>
    <property type="match status" value="1"/>
</dbReference>
<dbReference type="AlphaFoldDB" id="A0A0G4IRY6"/>
<dbReference type="PANTHER" id="PTHR12749:SF0">
    <property type="entry name" value="DNA EXCISION REPAIR PROTEIN ERCC-1"/>
    <property type="match status" value="1"/>
</dbReference>
<dbReference type="NCBIfam" id="TIGR00597">
    <property type="entry name" value="rad10"/>
    <property type="match status" value="1"/>
</dbReference>
<evidence type="ECO:0000256" key="2">
    <source>
        <dbReference type="ARBA" id="ARBA00008283"/>
    </source>
</evidence>
<evidence type="ECO:0000256" key="5">
    <source>
        <dbReference type="ARBA" id="ARBA00023204"/>
    </source>
</evidence>
<dbReference type="GO" id="GO:0000110">
    <property type="term" value="C:nucleotide-excision repair factor 1 complex"/>
    <property type="evidence" value="ECO:0007669"/>
    <property type="project" value="TreeGrafter"/>
</dbReference>
<evidence type="ECO:0000313" key="10">
    <source>
        <dbReference type="EMBL" id="CEO98098.1"/>
    </source>
</evidence>
<dbReference type="Gene3D" id="1.10.150.20">
    <property type="entry name" value="5' to 3' exonuclease, C-terminal subdomain"/>
    <property type="match status" value="1"/>
</dbReference>
<evidence type="ECO:0000256" key="1">
    <source>
        <dbReference type="ARBA" id="ARBA00004123"/>
    </source>
</evidence>
<keyword evidence="5" id="KW-0234">DNA repair</keyword>
<keyword evidence="6" id="KW-0539">Nucleus</keyword>
<evidence type="ECO:0000256" key="4">
    <source>
        <dbReference type="ARBA" id="ARBA00023125"/>
    </source>
</evidence>
<dbReference type="SUPFAM" id="SSF52980">
    <property type="entry name" value="Restriction endonuclease-like"/>
    <property type="match status" value="1"/>
</dbReference>
<protein>
    <recommendedName>
        <fullName evidence="7">DNA excision repair protein ERCC-1</fullName>
    </recommendedName>
</protein>
<dbReference type="OMA" id="PHCVLVH"/>
<dbReference type="Gene3D" id="3.40.50.10130">
    <property type="match status" value="1"/>
</dbReference>
<dbReference type="InterPro" id="IPR047260">
    <property type="entry name" value="ERCC1-like_central_dom"/>
</dbReference>
<evidence type="ECO:0000256" key="8">
    <source>
        <dbReference type="SAM" id="MobiDB-lite"/>
    </source>
</evidence>
<dbReference type="InterPro" id="IPR010994">
    <property type="entry name" value="RuvA_2-like"/>
</dbReference>
<evidence type="ECO:0000259" key="9">
    <source>
        <dbReference type="Pfam" id="PF03834"/>
    </source>
</evidence>
<dbReference type="FunFam" id="3.40.50.10130:FF:000001">
    <property type="entry name" value="DNA excision repair protein ERCC-1"/>
    <property type="match status" value="1"/>
</dbReference>
<dbReference type="Pfam" id="PF03834">
    <property type="entry name" value="Rad10"/>
    <property type="match status" value="1"/>
</dbReference>
<dbReference type="GO" id="GO:0006289">
    <property type="term" value="P:nucleotide-excision repair"/>
    <property type="evidence" value="ECO:0007669"/>
    <property type="project" value="UniProtKB-ARBA"/>
</dbReference>
<sequence length="297" mass="32823">MSGADPPSNRSVLVQRTDTNGTTAPTAASFRFRIPSRPQAVSTAVPDLFASRAVEPAPAPPRCAPSPPHDPPRPVAPVAPVQSAPVQRANPTPVQVDPNVILVSRKQEKNPVLHHMRNIRWQFVDHILCDYQVGQSACILFLSARYHVLTPEYIHSRMSALRQSYRVRILLLLVDVEDSAGPIEDLTRLSFINKWTIICSFSIPEAAQYIESFKSMENAPPDAIKERIERDHAAVFSSVLTLIKSVNKTDVVTLAQTFGSLANVINASVDELSQCPGIGTLKATRIYEAFRQPFIER</sequence>
<dbReference type="GO" id="GO:0006312">
    <property type="term" value="P:mitotic recombination"/>
    <property type="evidence" value="ECO:0007669"/>
    <property type="project" value="TreeGrafter"/>
</dbReference>
<dbReference type="EMBL" id="CDSF01000082">
    <property type="protein sequence ID" value="CEO98098.1"/>
    <property type="molecule type" value="Genomic_DNA"/>
</dbReference>
<evidence type="ECO:0000256" key="7">
    <source>
        <dbReference type="ARBA" id="ARBA00071993"/>
    </source>
</evidence>
<keyword evidence="11" id="KW-1185">Reference proteome</keyword>